<evidence type="ECO:0000313" key="4">
    <source>
        <dbReference type="Proteomes" id="UP000317909"/>
    </source>
</evidence>
<reference evidence="3 4" key="1">
    <citation type="submission" date="2019-02" db="EMBL/GenBank/DDBJ databases">
        <title>Deep-cultivation of Planctomycetes and their phenomic and genomic characterization uncovers novel biology.</title>
        <authorList>
            <person name="Wiegand S."/>
            <person name="Jogler M."/>
            <person name="Boedeker C."/>
            <person name="Pinto D."/>
            <person name="Vollmers J."/>
            <person name="Rivas-Marin E."/>
            <person name="Kohn T."/>
            <person name="Peeters S.H."/>
            <person name="Heuer A."/>
            <person name="Rast P."/>
            <person name="Oberbeckmann S."/>
            <person name="Bunk B."/>
            <person name="Jeske O."/>
            <person name="Meyerdierks A."/>
            <person name="Storesund J.E."/>
            <person name="Kallscheuer N."/>
            <person name="Luecker S."/>
            <person name="Lage O.M."/>
            <person name="Pohl T."/>
            <person name="Merkel B.J."/>
            <person name="Hornburger P."/>
            <person name="Mueller R.-W."/>
            <person name="Bruemmer F."/>
            <person name="Labrenz M."/>
            <person name="Spormann A.M."/>
            <person name="Op den Camp H."/>
            <person name="Overmann J."/>
            <person name="Amann R."/>
            <person name="Jetten M.S.M."/>
            <person name="Mascher T."/>
            <person name="Medema M.H."/>
            <person name="Devos D.P."/>
            <person name="Kaster A.-K."/>
            <person name="Ovreas L."/>
            <person name="Rohde M."/>
            <person name="Galperin M.Y."/>
            <person name="Jogler C."/>
        </authorList>
    </citation>
    <scope>NUCLEOTIDE SEQUENCE [LARGE SCALE GENOMIC DNA]</scope>
    <source>
        <strain evidence="3 4">I41</strain>
    </source>
</reference>
<dbReference type="InterPro" id="IPR002881">
    <property type="entry name" value="DUF58"/>
</dbReference>
<proteinExistence type="predicted"/>
<name>A0A517U1W6_9BACT</name>
<dbReference type="KEGG" id="llh:I41_38050"/>
<protein>
    <recommendedName>
        <fullName evidence="2">DUF58 domain-containing protein</fullName>
    </recommendedName>
</protein>
<evidence type="ECO:0000256" key="1">
    <source>
        <dbReference type="SAM" id="Phobius"/>
    </source>
</evidence>
<sequence length="440" mass="48408">MNVRPAPRLLWGVAAAGALAPLAFVWPPVLWLMAAAWTGLGLAAIADFRALRPMVQDLRLSRRLPPNAARGLPLLSEMTVHNEGTRGVAMVLRDVIPPAALEGPTFTPLNLSAGDRETVTARLTIPIRGRHQFGPAWVRVMGPLRLLEMQRTFDSTGVVKVLPETYASRETLSQDQRARLLQLDKLTKTRSHGAGSEFESLAEYRPGDDPRRIDWRTTARIRRPVIRRYQVERHRDVMIAVDCGRLMGASVGNGAKLDCAVDAALMLARVALQTGDRCGIAVFDDAVRGYLAPVAGASSIGPLAEQIYAVESKMRESDFGAMFADLQLRQPRRSLVVVISDLVDVETSERMRSSLSKLAQRHVVLLAALQTPQLTQATQGDVATMLEAARKGVAFNLLRQRQRALHSLRRAGVNVLDVKPAELTIPLINQFIDLRSQDLL</sequence>
<feature type="transmembrane region" description="Helical" evidence="1">
    <location>
        <begin position="9"/>
        <end position="26"/>
    </location>
</feature>
<keyword evidence="4" id="KW-1185">Reference proteome</keyword>
<dbReference type="PANTHER" id="PTHR33608">
    <property type="entry name" value="BLL2464 PROTEIN"/>
    <property type="match status" value="1"/>
</dbReference>
<dbReference type="OrthoDB" id="9778037at2"/>
<feature type="domain" description="DUF58" evidence="2">
    <location>
        <begin position="203"/>
        <end position="372"/>
    </location>
</feature>
<organism evidence="3 4">
    <name type="scientific">Lacipirellula limnantheis</name>
    <dbReference type="NCBI Taxonomy" id="2528024"/>
    <lineage>
        <taxon>Bacteria</taxon>
        <taxon>Pseudomonadati</taxon>
        <taxon>Planctomycetota</taxon>
        <taxon>Planctomycetia</taxon>
        <taxon>Pirellulales</taxon>
        <taxon>Lacipirellulaceae</taxon>
        <taxon>Lacipirellula</taxon>
    </lineage>
</organism>
<gene>
    <name evidence="3" type="ORF">I41_38050</name>
</gene>
<dbReference type="RefSeq" id="WP_145434323.1">
    <property type="nucleotide sequence ID" value="NZ_CP036339.1"/>
</dbReference>
<keyword evidence="1" id="KW-0812">Transmembrane</keyword>
<dbReference type="Pfam" id="PF01882">
    <property type="entry name" value="DUF58"/>
    <property type="match status" value="1"/>
</dbReference>
<keyword evidence="1" id="KW-0472">Membrane</keyword>
<dbReference type="EMBL" id="CP036339">
    <property type="protein sequence ID" value="QDT74608.1"/>
    <property type="molecule type" value="Genomic_DNA"/>
</dbReference>
<dbReference type="AlphaFoldDB" id="A0A517U1W6"/>
<dbReference type="Proteomes" id="UP000317909">
    <property type="component" value="Chromosome"/>
</dbReference>
<dbReference type="SUPFAM" id="SSF53300">
    <property type="entry name" value="vWA-like"/>
    <property type="match status" value="1"/>
</dbReference>
<dbReference type="PANTHER" id="PTHR33608:SF3">
    <property type="entry name" value="SLR2013 PROTEIN"/>
    <property type="match status" value="1"/>
</dbReference>
<evidence type="ECO:0000259" key="2">
    <source>
        <dbReference type="Pfam" id="PF01882"/>
    </source>
</evidence>
<accession>A0A517U1W6</accession>
<evidence type="ECO:0000313" key="3">
    <source>
        <dbReference type="EMBL" id="QDT74608.1"/>
    </source>
</evidence>
<keyword evidence="1" id="KW-1133">Transmembrane helix</keyword>
<dbReference type="InterPro" id="IPR036465">
    <property type="entry name" value="vWFA_dom_sf"/>
</dbReference>